<keyword evidence="3" id="KW-0288">FMN</keyword>
<evidence type="ECO:0000259" key="10">
    <source>
        <dbReference type="Pfam" id="PF01207"/>
    </source>
</evidence>
<dbReference type="GO" id="GO:0017150">
    <property type="term" value="F:tRNA dihydrouridine synthase activity"/>
    <property type="evidence" value="ECO:0007669"/>
    <property type="project" value="InterPro"/>
</dbReference>
<dbReference type="PANTHER" id="PTHR11082:SF31">
    <property type="entry name" value="TRNA-DIHYDROURIDINE(20A_20B) SYNTHASE [NAD(P)+]-LIKE"/>
    <property type="match status" value="1"/>
</dbReference>
<evidence type="ECO:0000256" key="7">
    <source>
        <dbReference type="ARBA" id="ARBA00045934"/>
    </source>
</evidence>
<evidence type="ECO:0000256" key="2">
    <source>
        <dbReference type="ARBA" id="ARBA00022630"/>
    </source>
</evidence>
<keyword evidence="5" id="KW-0819">tRNA processing</keyword>
<dbReference type="GO" id="GO:0050660">
    <property type="term" value="F:flavin adenine dinucleotide binding"/>
    <property type="evidence" value="ECO:0007669"/>
    <property type="project" value="InterPro"/>
</dbReference>
<sequence>MAASQQKRPPTSVWVEEKDSYRNLSTNSMRPLWTSCREHHQQQEKNKYTYDQCHSSPCNSGGRPRFLTLNSLPRMPSPSPESKRKMLGSPFLKLPTEIRLQIYALLLLPARPTDLLASYVKVSSSTQDYFDYDRKQFGTDRTSQEQLQNPTLHIRTIEPSIYKQRHGEQPQHAKSSYSVRADRFRARCMQTTYHCVNNPRIEGNLGVLRANKQIHAEACELLYSSYTFDFDTHVEAILPFLSDLTPFARSCIKSMRIVKRAIPYLNEFDRCEWANALRYLTSPHSNINLRHLELGVVAGRPGQNGWDRVAKYSAADFNMLCEMEGMEWMQYLLEMEGLHELDVQAVIEHCPPVTSSTAMANYVRFSASVESGFSEFLKGRLLVPPTLRLDFCTLHFILLLTTAEMGDASDPDADASPTPRILEQFSQAQEDGRILNISAPMVRYSKLPFRLLVSQYGADILYTPMMLAHEFIRSQTARDSDFTTHPAERRDGKILIAQFASSEAEEFARAADLVSPWVDGVNLNCGCPQSWAIKEGIGCSLMEDAEKVAEMVRAAKERLRGRGKSVSVKIRIDSVLEKTIEWVRVVQDAGVDYIVVHGRTRSQRSSTSPDYAAIGKLRAHVRVPMVANGDAYSKEDVRRIAAVTAADGVMAARGLMENPAMFAGYLIPPGSSVGLFLQWVVRCPIPFPLVLHHVYEMTAKMDGMTKKEKKRLMQCGDLLDLIDFAEEKWGLER</sequence>
<dbReference type="OrthoDB" id="5420711at2759"/>
<dbReference type="Proteomes" id="UP000070133">
    <property type="component" value="Unassembled WGS sequence"/>
</dbReference>
<comment type="catalytic activity">
    <reaction evidence="9">
        <text>a 5,6-dihydrouridine in mRNA + NADP(+) = a uridine in mRNA + NADPH + H(+)</text>
        <dbReference type="Rhea" id="RHEA:69855"/>
        <dbReference type="Rhea" id="RHEA-COMP:14658"/>
        <dbReference type="Rhea" id="RHEA-COMP:17789"/>
        <dbReference type="ChEBI" id="CHEBI:15378"/>
        <dbReference type="ChEBI" id="CHEBI:57783"/>
        <dbReference type="ChEBI" id="CHEBI:58349"/>
        <dbReference type="ChEBI" id="CHEBI:65315"/>
        <dbReference type="ChEBI" id="CHEBI:74443"/>
    </reaction>
    <physiologicalReaction direction="right-to-left" evidence="9">
        <dbReference type="Rhea" id="RHEA:69857"/>
    </physiologicalReaction>
</comment>
<protein>
    <recommendedName>
        <fullName evidence="10">DUS-like FMN-binding domain-containing protein</fullName>
    </recommendedName>
</protein>
<evidence type="ECO:0000313" key="12">
    <source>
        <dbReference type="Proteomes" id="UP000070133"/>
    </source>
</evidence>
<proteinExistence type="predicted"/>
<dbReference type="AlphaFoldDB" id="A0A139H1B6"/>
<dbReference type="PROSITE" id="PS01136">
    <property type="entry name" value="UPF0034"/>
    <property type="match status" value="1"/>
</dbReference>
<dbReference type="Gene3D" id="3.20.20.70">
    <property type="entry name" value="Aldolase class I"/>
    <property type="match status" value="1"/>
</dbReference>
<keyword evidence="12" id="KW-1185">Reference proteome</keyword>
<keyword evidence="2" id="KW-0285">Flavoprotein</keyword>
<feature type="domain" description="DUS-like FMN-binding" evidence="10">
    <location>
        <begin position="439"/>
        <end position="700"/>
    </location>
</feature>
<accession>A0A139H1B6</accession>
<dbReference type="Pfam" id="PF01207">
    <property type="entry name" value="Dus"/>
    <property type="match status" value="1"/>
</dbReference>
<dbReference type="PANTHER" id="PTHR11082">
    <property type="entry name" value="TRNA-DIHYDROURIDINE SYNTHASE"/>
    <property type="match status" value="1"/>
</dbReference>
<evidence type="ECO:0000256" key="6">
    <source>
        <dbReference type="ARBA" id="ARBA00023002"/>
    </source>
</evidence>
<dbReference type="CDD" id="cd02801">
    <property type="entry name" value="DUS_like_FMN"/>
    <property type="match status" value="1"/>
</dbReference>
<comment type="caution">
    <text evidence="11">The sequence shown here is derived from an EMBL/GenBank/DDBJ whole genome shotgun (WGS) entry which is preliminary data.</text>
</comment>
<comment type="cofactor">
    <cofactor evidence="1">
        <name>FMN</name>
        <dbReference type="ChEBI" id="CHEBI:58210"/>
    </cofactor>
</comment>
<dbReference type="GO" id="GO:0006397">
    <property type="term" value="P:mRNA processing"/>
    <property type="evidence" value="ECO:0007669"/>
    <property type="project" value="UniProtKB-KW"/>
</dbReference>
<reference evidence="11 12" key="1">
    <citation type="submission" date="2015-07" db="EMBL/GenBank/DDBJ databases">
        <title>Comparative genomics of the Sigatoka disease complex on banana suggests a link between parallel evolutionary changes in Pseudocercospora fijiensis and Pseudocercospora eumusae and increased virulence on the banana host.</title>
        <authorList>
            <person name="Chang T.-C."/>
            <person name="Salvucci A."/>
            <person name="Crous P.W."/>
            <person name="Stergiopoulos I."/>
        </authorList>
    </citation>
    <scope>NUCLEOTIDE SEQUENCE [LARGE SCALE GENOMIC DNA]</scope>
    <source>
        <strain evidence="11 12">CBS 114824</strain>
    </source>
</reference>
<keyword evidence="6" id="KW-0560">Oxidoreductase</keyword>
<evidence type="ECO:0000256" key="9">
    <source>
        <dbReference type="ARBA" id="ARBA00049447"/>
    </source>
</evidence>
<dbReference type="EMBL" id="LFZN01000181">
    <property type="protein sequence ID" value="KXS96255.1"/>
    <property type="molecule type" value="Genomic_DNA"/>
</dbReference>
<dbReference type="STRING" id="321146.A0A139H1B6"/>
<evidence type="ECO:0000256" key="4">
    <source>
        <dbReference type="ARBA" id="ARBA00022664"/>
    </source>
</evidence>
<dbReference type="SUPFAM" id="SSF51395">
    <property type="entry name" value="FMN-linked oxidoreductases"/>
    <property type="match status" value="1"/>
</dbReference>
<name>A0A139H1B6_9PEZI</name>
<dbReference type="InterPro" id="IPR018517">
    <property type="entry name" value="tRNA_hU_synthase_CS"/>
</dbReference>
<keyword evidence="4" id="KW-0507">mRNA processing</keyword>
<gene>
    <name evidence="11" type="ORF">AC578_5479</name>
</gene>
<evidence type="ECO:0000256" key="5">
    <source>
        <dbReference type="ARBA" id="ARBA00022694"/>
    </source>
</evidence>
<evidence type="ECO:0000313" key="11">
    <source>
        <dbReference type="EMBL" id="KXS96256.1"/>
    </source>
</evidence>
<evidence type="ECO:0000256" key="3">
    <source>
        <dbReference type="ARBA" id="ARBA00022643"/>
    </source>
</evidence>
<comment type="function">
    <text evidence="7">Catalyzes the synthesis of dihydrouridine, a modified base found in the D-loop of most tRNAs. Specifically modifies U47 in cytoplasmic tRNAs. Catalyzes the synthesis of dihydrouridine in some mRNAs, thereby affecting their translation.</text>
</comment>
<comment type="catalytic activity">
    <reaction evidence="8">
        <text>a 5,6-dihydrouridine in mRNA + NAD(+) = a uridine in mRNA + NADH + H(+)</text>
        <dbReference type="Rhea" id="RHEA:69851"/>
        <dbReference type="Rhea" id="RHEA-COMP:14658"/>
        <dbReference type="Rhea" id="RHEA-COMP:17789"/>
        <dbReference type="ChEBI" id="CHEBI:15378"/>
        <dbReference type="ChEBI" id="CHEBI:57540"/>
        <dbReference type="ChEBI" id="CHEBI:57945"/>
        <dbReference type="ChEBI" id="CHEBI:65315"/>
        <dbReference type="ChEBI" id="CHEBI:74443"/>
    </reaction>
    <physiologicalReaction direction="right-to-left" evidence="8">
        <dbReference type="Rhea" id="RHEA:69853"/>
    </physiologicalReaction>
</comment>
<evidence type="ECO:0000256" key="1">
    <source>
        <dbReference type="ARBA" id="ARBA00001917"/>
    </source>
</evidence>
<organism evidence="11 12">
    <name type="scientific">Pseudocercospora eumusae</name>
    <dbReference type="NCBI Taxonomy" id="321146"/>
    <lineage>
        <taxon>Eukaryota</taxon>
        <taxon>Fungi</taxon>
        <taxon>Dikarya</taxon>
        <taxon>Ascomycota</taxon>
        <taxon>Pezizomycotina</taxon>
        <taxon>Dothideomycetes</taxon>
        <taxon>Dothideomycetidae</taxon>
        <taxon>Mycosphaerellales</taxon>
        <taxon>Mycosphaerellaceae</taxon>
        <taxon>Pseudocercospora</taxon>
    </lineage>
</organism>
<dbReference type="InterPro" id="IPR013785">
    <property type="entry name" value="Aldolase_TIM"/>
</dbReference>
<dbReference type="InterPro" id="IPR035587">
    <property type="entry name" value="DUS-like_FMN-bd"/>
</dbReference>
<evidence type="ECO:0000256" key="8">
    <source>
        <dbReference type="ARBA" id="ARBA00048342"/>
    </source>
</evidence>
<dbReference type="EMBL" id="LFZN01000181">
    <property type="protein sequence ID" value="KXS96256.1"/>
    <property type="molecule type" value="Genomic_DNA"/>
</dbReference>